<dbReference type="GO" id="GO:0007059">
    <property type="term" value="P:chromosome segregation"/>
    <property type="evidence" value="ECO:0007669"/>
    <property type="project" value="UniProtKB-UniRule"/>
</dbReference>
<dbReference type="HAMAP" id="MF_01807">
    <property type="entry name" value="Recomb_XerD"/>
    <property type="match status" value="1"/>
</dbReference>
<dbReference type="SUPFAM" id="SSF56349">
    <property type="entry name" value="DNA breaking-rejoining enzymes"/>
    <property type="match status" value="1"/>
</dbReference>
<feature type="active site" evidence="11">
    <location>
        <position position="271"/>
    </location>
</feature>
<feature type="active site" evidence="11">
    <location>
        <position position="297"/>
    </location>
</feature>
<evidence type="ECO:0000256" key="10">
    <source>
        <dbReference type="ARBA" id="ARBA00023306"/>
    </source>
</evidence>
<evidence type="ECO:0000256" key="4">
    <source>
        <dbReference type="ARBA" id="ARBA00022490"/>
    </source>
</evidence>
<feature type="active site" evidence="11">
    <location>
        <position position="200"/>
    </location>
</feature>
<dbReference type="NCBIfam" id="NF040815">
    <property type="entry name" value="recomb_XerA_Arch"/>
    <property type="match status" value="1"/>
</dbReference>
<dbReference type="PANTHER" id="PTHR30349:SF81">
    <property type="entry name" value="TYROSINE RECOMBINASE XERC"/>
    <property type="match status" value="1"/>
</dbReference>
<dbReference type="HAMAP" id="MF_01808">
    <property type="entry name" value="Recomb_XerC_XerD"/>
    <property type="match status" value="1"/>
</dbReference>
<dbReference type="NCBIfam" id="NF001399">
    <property type="entry name" value="PRK00283.1"/>
    <property type="match status" value="1"/>
</dbReference>
<gene>
    <name evidence="11 14" type="primary">xerD</name>
    <name evidence="14" type="ORF">H8E41_08665</name>
</gene>
<dbReference type="GO" id="GO:0051301">
    <property type="term" value="P:cell division"/>
    <property type="evidence" value="ECO:0007669"/>
    <property type="project" value="UniProtKB-KW"/>
</dbReference>
<dbReference type="CDD" id="cd00798">
    <property type="entry name" value="INT_XerDC_C"/>
    <property type="match status" value="1"/>
</dbReference>
<keyword evidence="6 11" id="KW-0159">Chromosome partition</keyword>
<dbReference type="Pfam" id="PF02899">
    <property type="entry name" value="Phage_int_SAM_1"/>
    <property type="match status" value="1"/>
</dbReference>
<dbReference type="GO" id="GO:0005737">
    <property type="term" value="C:cytoplasm"/>
    <property type="evidence" value="ECO:0007669"/>
    <property type="project" value="UniProtKB-SubCell"/>
</dbReference>
<keyword evidence="7 11" id="KW-0229">DNA integration</keyword>
<evidence type="ECO:0000256" key="11">
    <source>
        <dbReference type="HAMAP-Rule" id="MF_01807"/>
    </source>
</evidence>
<reference evidence="14 15" key="1">
    <citation type="submission" date="2020-08" db="EMBL/GenBank/DDBJ databases">
        <title>Bridging the membrane lipid divide: bacteria of the FCB group superphylum have the potential to synthesize archaeal ether lipids.</title>
        <authorList>
            <person name="Villanueva L."/>
            <person name="Von Meijenfeldt F.A.B."/>
            <person name="Westbye A.B."/>
            <person name="Yadav S."/>
            <person name="Hopmans E.C."/>
            <person name="Dutilh B.E."/>
            <person name="Sinninghe Damste J.S."/>
        </authorList>
    </citation>
    <scope>NUCLEOTIDE SEQUENCE [LARGE SCALE GENOMIC DNA]</scope>
    <source>
        <strain evidence="14">NIOZ-UU47</strain>
    </source>
</reference>
<dbReference type="InterPro" id="IPR011932">
    <property type="entry name" value="Recomb_XerD"/>
</dbReference>
<dbReference type="InterPro" id="IPR011010">
    <property type="entry name" value="DNA_brk_join_enz"/>
</dbReference>
<evidence type="ECO:0000256" key="7">
    <source>
        <dbReference type="ARBA" id="ARBA00022908"/>
    </source>
</evidence>
<dbReference type="InterPro" id="IPR050090">
    <property type="entry name" value="Tyrosine_recombinase_XerCD"/>
</dbReference>
<dbReference type="PROSITE" id="PS51900">
    <property type="entry name" value="CB"/>
    <property type="match status" value="1"/>
</dbReference>
<sequence>MKSTRGKKTSPSFSTASYKNRLPGNNKILKEYLGCQDLFLYYLNAEKRLADNTLDSYLSDLNLFFTFLSKKALPLQQVSPQHIRNFLAHSQKQGISSRSNARRLSCLRAFFRFLEAEKIIAANPTRLMDLPKPKRRLPVDLSVDEVSQLLRGQGEKSPYAIRNTAMLYLIYATGIRVSELVKLPAAGVNLTAGYIRVLGKGNKERIIPFGEEAKEKIVQYIHDGRPALLKKKKTDFLFVTNRGSAMCRLRFWQIIKQTALESGITKKISPHILRHSFATHLLAHGADLRSVQLLLGHSDISTTQIYTHVDSKRLQEIHQKFHPRG</sequence>
<feature type="domain" description="Core-binding (CB)" evidence="13">
    <location>
        <begin position="33"/>
        <end position="115"/>
    </location>
</feature>
<dbReference type="PROSITE" id="PS51898">
    <property type="entry name" value="TYR_RECOMBINASE"/>
    <property type="match status" value="1"/>
</dbReference>
<protein>
    <recommendedName>
        <fullName evidence="3 11">Tyrosine recombinase XerD</fullName>
    </recommendedName>
</protein>
<dbReference type="InterPro" id="IPR004107">
    <property type="entry name" value="Integrase_SAM-like_N"/>
</dbReference>
<evidence type="ECO:0000256" key="6">
    <source>
        <dbReference type="ARBA" id="ARBA00022829"/>
    </source>
</evidence>
<keyword evidence="10 11" id="KW-0131">Cell cycle</keyword>
<comment type="caution">
    <text evidence="14">The sequence shown here is derived from an EMBL/GenBank/DDBJ whole genome shotgun (WGS) entry which is preliminary data.</text>
</comment>
<evidence type="ECO:0000259" key="12">
    <source>
        <dbReference type="PROSITE" id="PS51898"/>
    </source>
</evidence>
<comment type="subcellular location">
    <subcellularLocation>
        <location evidence="1 11">Cytoplasm</location>
    </subcellularLocation>
</comment>
<evidence type="ECO:0000256" key="3">
    <source>
        <dbReference type="ARBA" id="ARBA00015810"/>
    </source>
</evidence>
<name>A0A8J6NBZ1_9BACT</name>
<keyword evidence="5 11" id="KW-0132">Cell division</keyword>
<dbReference type="EMBL" id="JACNJZ010000119">
    <property type="protein sequence ID" value="MBC8317966.1"/>
    <property type="molecule type" value="Genomic_DNA"/>
</dbReference>
<dbReference type="AlphaFoldDB" id="A0A8J6NBZ1"/>
<feature type="active site" evidence="11">
    <location>
        <position position="176"/>
    </location>
</feature>
<dbReference type="GO" id="GO:0009037">
    <property type="term" value="F:tyrosine-based site-specific recombinase activity"/>
    <property type="evidence" value="ECO:0007669"/>
    <property type="project" value="UniProtKB-UniRule"/>
</dbReference>
<comment type="function">
    <text evidence="11">Site-specific tyrosine recombinase, which acts by catalyzing the cutting and rejoining of the recombining DNA molecules. The XerC-XerD complex is essential to convert dimers of the bacterial chromosome into monomers to permit their segregation at cell division. It also contributes to the segregational stability of plasmids.</text>
</comment>
<keyword evidence="4 11" id="KW-0963">Cytoplasm</keyword>
<dbReference type="NCBIfam" id="TIGR02225">
    <property type="entry name" value="recomb_XerD"/>
    <property type="match status" value="1"/>
</dbReference>
<feature type="active site" evidence="11">
    <location>
        <position position="274"/>
    </location>
</feature>
<comment type="similarity">
    <text evidence="2 11">Belongs to the 'phage' integrase family. XerD subfamily.</text>
</comment>
<evidence type="ECO:0000313" key="14">
    <source>
        <dbReference type="EMBL" id="MBC8317966.1"/>
    </source>
</evidence>
<evidence type="ECO:0000259" key="13">
    <source>
        <dbReference type="PROSITE" id="PS51900"/>
    </source>
</evidence>
<proteinExistence type="inferred from homology"/>
<evidence type="ECO:0000256" key="9">
    <source>
        <dbReference type="ARBA" id="ARBA00023172"/>
    </source>
</evidence>
<feature type="active site" description="O-(3'-phospho-DNA)-tyrosine intermediate" evidence="11">
    <location>
        <position position="306"/>
    </location>
</feature>
<dbReference type="Proteomes" id="UP000614424">
    <property type="component" value="Unassembled WGS sequence"/>
</dbReference>
<dbReference type="PANTHER" id="PTHR30349">
    <property type="entry name" value="PHAGE INTEGRASE-RELATED"/>
    <property type="match status" value="1"/>
</dbReference>
<feature type="domain" description="Tyr recombinase" evidence="12">
    <location>
        <begin position="136"/>
        <end position="319"/>
    </location>
</feature>
<dbReference type="InterPro" id="IPR013762">
    <property type="entry name" value="Integrase-like_cat_sf"/>
</dbReference>
<dbReference type="Gene3D" id="1.10.150.130">
    <property type="match status" value="1"/>
</dbReference>
<evidence type="ECO:0000256" key="5">
    <source>
        <dbReference type="ARBA" id="ARBA00022618"/>
    </source>
</evidence>
<evidence type="ECO:0000313" key="15">
    <source>
        <dbReference type="Proteomes" id="UP000614424"/>
    </source>
</evidence>
<dbReference type="InterPro" id="IPR044068">
    <property type="entry name" value="CB"/>
</dbReference>
<dbReference type="InterPro" id="IPR023009">
    <property type="entry name" value="Tyrosine_recombinase_XerC/XerD"/>
</dbReference>
<organism evidence="14 15">
    <name type="scientific">Candidatus Desulfobia pelagia</name>
    <dbReference type="NCBI Taxonomy" id="2841692"/>
    <lineage>
        <taxon>Bacteria</taxon>
        <taxon>Pseudomonadati</taxon>
        <taxon>Thermodesulfobacteriota</taxon>
        <taxon>Desulfobulbia</taxon>
        <taxon>Desulfobulbales</taxon>
        <taxon>Desulfobulbaceae</taxon>
        <taxon>Candidatus Desulfobia</taxon>
    </lineage>
</organism>
<dbReference type="Pfam" id="PF00589">
    <property type="entry name" value="Phage_integrase"/>
    <property type="match status" value="1"/>
</dbReference>
<dbReference type="GO" id="GO:0006313">
    <property type="term" value="P:DNA transposition"/>
    <property type="evidence" value="ECO:0007669"/>
    <property type="project" value="UniProtKB-UniRule"/>
</dbReference>
<dbReference type="Gene3D" id="1.10.443.10">
    <property type="entry name" value="Intergrase catalytic core"/>
    <property type="match status" value="1"/>
</dbReference>
<keyword evidence="9 11" id="KW-0233">DNA recombination</keyword>
<dbReference type="InterPro" id="IPR002104">
    <property type="entry name" value="Integrase_catalytic"/>
</dbReference>
<accession>A0A8J6NBZ1</accession>
<dbReference type="GO" id="GO:0003677">
    <property type="term" value="F:DNA binding"/>
    <property type="evidence" value="ECO:0007669"/>
    <property type="project" value="UniProtKB-UniRule"/>
</dbReference>
<keyword evidence="8 11" id="KW-0238">DNA-binding</keyword>
<dbReference type="InterPro" id="IPR010998">
    <property type="entry name" value="Integrase_recombinase_N"/>
</dbReference>
<evidence type="ECO:0000256" key="2">
    <source>
        <dbReference type="ARBA" id="ARBA00010450"/>
    </source>
</evidence>
<evidence type="ECO:0000256" key="1">
    <source>
        <dbReference type="ARBA" id="ARBA00004496"/>
    </source>
</evidence>
<comment type="subunit">
    <text evidence="11">Forms a cyclic heterotetrameric complex composed of two molecules of XerC and two molecules of XerD.</text>
</comment>
<evidence type="ECO:0000256" key="8">
    <source>
        <dbReference type="ARBA" id="ARBA00023125"/>
    </source>
</evidence>